<dbReference type="InterPro" id="IPR011047">
    <property type="entry name" value="Quinoprotein_ADH-like_sf"/>
</dbReference>
<comment type="caution">
    <text evidence="2">The sequence shown here is derived from an EMBL/GenBank/DDBJ whole genome shotgun (WGS) entry which is preliminary data.</text>
</comment>
<evidence type="ECO:0000313" key="3">
    <source>
        <dbReference type="Proteomes" id="UP000188541"/>
    </source>
</evidence>
<dbReference type="InterPro" id="IPR001680">
    <property type="entry name" value="WD40_rpt"/>
</dbReference>
<gene>
    <name evidence="2" type="ORF">BKK55_01040</name>
</gene>
<sequence length="377" mass="42382">MKRLIKLCLSFFLLSLLSACANQQPPVHSLGVSSDGRYVVSAHRGGKLFLWDIQKKEKKLLAKNAFSYSAYFIPDSHEFMWQDGNNVVHIQNVEGKEISQFPHFKTEGQIISADKSFYLSADEWGKFYKGYGKNLVPIYTDAPISPSQPYTFSIVGDKFLSVGNGWDGRNGEVAETKLTGNPVNPDKYKKDSYRGVTLWDKNTLKPLIRFYGNALLTTGRISPDGKWVVTGSTHRGHFMWSIQNPYKRLGVAKPESGMYNNETKSRDTSKLLPIPQKFEELQTAKLFEVLSVAFLSDKDFILIDRNLYVRIHPIYTVGDSWIKAYVDLGDRKDSSQSNLGASSSPKAGILVISQGSGIAVFRYHAATKELEKIWVAD</sequence>
<protein>
    <recommendedName>
        <fullName evidence="4">WD40 repeat domain-containing protein</fullName>
    </recommendedName>
</protein>
<organism evidence="2 3">
    <name type="scientific">Rodentibacter genomosp. 2</name>
    <dbReference type="NCBI Taxonomy" id="1908266"/>
    <lineage>
        <taxon>Bacteria</taxon>
        <taxon>Pseudomonadati</taxon>
        <taxon>Pseudomonadota</taxon>
        <taxon>Gammaproteobacteria</taxon>
        <taxon>Pasteurellales</taxon>
        <taxon>Pasteurellaceae</taxon>
        <taxon>Rodentibacter</taxon>
    </lineage>
</organism>
<dbReference type="PROSITE" id="PS51257">
    <property type="entry name" value="PROKAR_LIPOPROTEIN"/>
    <property type="match status" value="1"/>
</dbReference>
<feature type="signal peptide" evidence="1">
    <location>
        <begin position="1"/>
        <end position="21"/>
    </location>
</feature>
<dbReference type="OrthoDB" id="6137492at2"/>
<dbReference type="Pfam" id="PF00400">
    <property type="entry name" value="WD40"/>
    <property type="match status" value="1"/>
</dbReference>
<dbReference type="EMBL" id="MLHO01000004">
    <property type="protein sequence ID" value="OOF59165.1"/>
    <property type="molecule type" value="Genomic_DNA"/>
</dbReference>
<dbReference type="RefSeq" id="WP_077550205.1">
    <property type="nucleotide sequence ID" value="NZ_MLHO01000004.1"/>
</dbReference>
<reference evidence="2 3" key="1">
    <citation type="submission" date="2016-10" db="EMBL/GenBank/DDBJ databases">
        <title>Rodentibacter gen. nov. and new species.</title>
        <authorList>
            <person name="Christensen H."/>
        </authorList>
    </citation>
    <scope>NUCLEOTIDE SEQUENCE [LARGE SCALE GENOMIC DNA]</scope>
    <source>
        <strain evidence="2 3">1996246016</strain>
    </source>
</reference>
<proteinExistence type="predicted"/>
<name>A0A1V3JR41_9PAST</name>
<keyword evidence="3" id="KW-1185">Reference proteome</keyword>
<dbReference type="SUPFAM" id="SSF50998">
    <property type="entry name" value="Quinoprotein alcohol dehydrogenase-like"/>
    <property type="match status" value="1"/>
</dbReference>
<dbReference type="Gene3D" id="2.130.10.10">
    <property type="entry name" value="YVTN repeat-like/Quinoprotein amine dehydrogenase"/>
    <property type="match status" value="1"/>
</dbReference>
<keyword evidence="1" id="KW-0732">Signal</keyword>
<evidence type="ECO:0000313" key="2">
    <source>
        <dbReference type="EMBL" id="OOF59165.1"/>
    </source>
</evidence>
<dbReference type="SMART" id="SM00320">
    <property type="entry name" value="WD40"/>
    <property type="match status" value="2"/>
</dbReference>
<evidence type="ECO:0008006" key="4">
    <source>
        <dbReference type="Google" id="ProtNLM"/>
    </source>
</evidence>
<dbReference type="InterPro" id="IPR015943">
    <property type="entry name" value="WD40/YVTN_repeat-like_dom_sf"/>
</dbReference>
<evidence type="ECO:0000256" key="1">
    <source>
        <dbReference type="SAM" id="SignalP"/>
    </source>
</evidence>
<dbReference type="Proteomes" id="UP000188541">
    <property type="component" value="Unassembled WGS sequence"/>
</dbReference>
<dbReference type="STRING" id="1908266.BKK55_01040"/>
<accession>A0A1V3JR41</accession>
<dbReference type="AlphaFoldDB" id="A0A1V3JR41"/>
<feature type="chain" id="PRO_5012889229" description="WD40 repeat domain-containing protein" evidence="1">
    <location>
        <begin position="22"/>
        <end position="377"/>
    </location>
</feature>